<feature type="non-terminal residue" evidence="2">
    <location>
        <position position="1"/>
    </location>
</feature>
<keyword evidence="3" id="KW-1185">Reference proteome</keyword>
<accession>A0A0D7ACR9</accession>
<protein>
    <submittedName>
        <fullName evidence="2">Uncharacterized protein</fullName>
    </submittedName>
</protein>
<sequence>SSSAAETQKKSSKSTRVSEARSERFQKLYSYAAPRMGKQRIRTKEQLRDSIFVNLIQLATCEEHMRMIIELFPKWRESERKVTPGTVEAFTRRCEELKCPLLALDVFGTAAKYGMGLTLPAARQLLHAFHAAYPIEHMMTVISLYSVHDLPPVTQDIVSLSLLLSACYRHSTTHTIRLAQALSPYLHGLTELKKVDVDPKVNLNDRGPVWARESIAKVHWGMAERRGKQIAWLDNWR</sequence>
<proteinExistence type="predicted"/>
<evidence type="ECO:0000256" key="1">
    <source>
        <dbReference type="SAM" id="MobiDB-lite"/>
    </source>
</evidence>
<dbReference type="EMBL" id="KN881833">
    <property type="protein sequence ID" value="KIY48445.1"/>
    <property type="molecule type" value="Genomic_DNA"/>
</dbReference>
<reference evidence="2 3" key="1">
    <citation type="journal article" date="2015" name="Fungal Genet. Biol.">
        <title>Evolution of novel wood decay mechanisms in Agaricales revealed by the genome sequences of Fistulina hepatica and Cylindrobasidium torrendii.</title>
        <authorList>
            <person name="Floudas D."/>
            <person name="Held B.W."/>
            <person name="Riley R."/>
            <person name="Nagy L.G."/>
            <person name="Koehler G."/>
            <person name="Ransdell A.S."/>
            <person name="Younus H."/>
            <person name="Chow J."/>
            <person name="Chiniquy J."/>
            <person name="Lipzen A."/>
            <person name="Tritt A."/>
            <person name="Sun H."/>
            <person name="Haridas S."/>
            <person name="LaButti K."/>
            <person name="Ohm R.A."/>
            <person name="Kues U."/>
            <person name="Blanchette R.A."/>
            <person name="Grigoriev I.V."/>
            <person name="Minto R.E."/>
            <person name="Hibbett D.S."/>
        </authorList>
    </citation>
    <scope>NUCLEOTIDE SEQUENCE [LARGE SCALE GENOMIC DNA]</scope>
    <source>
        <strain evidence="2 3">ATCC 64428</strain>
    </source>
</reference>
<evidence type="ECO:0000313" key="2">
    <source>
        <dbReference type="EMBL" id="KIY48445.1"/>
    </source>
</evidence>
<dbReference type="Proteomes" id="UP000054144">
    <property type="component" value="Unassembled WGS sequence"/>
</dbReference>
<feature type="non-terminal residue" evidence="2">
    <location>
        <position position="237"/>
    </location>
</feature>
<dbReference type="OrthoDB" id="565731at2759"/>
<organism evidence="2 3">
    <name type="scientific">Fistulina hepatica ATCC 64428</name>
    <dbReference type="NCBI Taxonomy" id="1128425"/>
    <lineage>
        <taxon>Eukaryota</taxon>
        <taxon>Fungi</taxon>
        <taxon>Dikarya</taxon>
        <taxon>Basidiomycota</taxon>
        <taxon>Agaricomycotina</taxon>
        <taxon>Agaricomycetes</taxon>
        <taxon>Agaricomycetidae</taxon>
        <taxon>Agaricales</taxon>
        <taxon>Fistulinaceae</taxon>
        <taxon>Fistulina</taxon>
    </lineage>
</organism>
<gene>
    <name evidence="2" type="ORF">FISHEDRAFT_31136</name>
</gene>
<dbReference type="AlphaFoldDB" id="A0A0D7ACR9"/>
<feature type="region of interest" description="Disordered" evidence="1">
    <location>
        <begin position="1"/>
        <end position="21"/>
    </location>
</feature>
<name>A0A0D7ACR9_9AGAR</name>
<evidence type="ECO:0000313" key="3">
    <source>
        <dbReference type="Proteomes" id="UP000054144"/>
    </source>
</evidence>